<keyword evidence="3" id="KW-0238">DNA-binding</keyword>
<keyword evidence="4" id="KW-0804">Transcription</keyword>
<dbReference type="InterPro" id="IPR000847">
    <property type="entry name" value="LysR_HTH_N"/>
</dbReference>
<dbReference type="GO" id="GO:0003677">
    <property type="term" value="F:DNA binding"/>
    <property type="evidence" value="ECO:0007669"/>
    <property type="project" value="UniProtKB-KW"/>
</dbReference>
<sequence>MAQPPLTVSIQKFEAELGVKLFNRGPGGIALTPSGHAALGEARKLLFHGAQLVEVARSASEGTGGTLSIGFVGSASYGLLQRLIPVFRARYPGVELGLREMTSTRIVESVDGGELDIGIIRMPLLQDTLGCLVPLEEDRFVLAIPCSNALAKQSSVTLASLSEERFVMYASGQAMGLRAAAMLACQRAGFVPRITQEAVQIQTLLSLVESGLGVALVPSVMERFQSPRIVYRHLADPPETAQIGLSLLYRPDRESVAAHNFRMVACRVLHPASSNVTPR</sequence>
<evidence type="ECO:0000256" key="1">
    <source>
        <dbReference type="ARBA" id="ARBA00009437"/>
    </source>
</evidence>
<dbReference type="PROSITE" id="PS50931">
    <property type="entry name" value="HTH_LYSR"/>
    <property type="match status" value="1"/>
</dbReference>
<dbReference type="KEGG" id="btrm:SAMEA390648701094"/>
<dbReference type="SUPFAM" id="SSF53850">
    <property type="entry name" value="Periplasmic binding protein-like II"/>
    <property type="match status" value="1"/>
</dbReference>
<evidence type="ECO:0000259" key="5">
    <source>
        <dbReference type="PROSITE" id="PS50931"/>
    </source>
</evidence>
<dbReference type="PANTHER" id="PTHR30346">
    <property type="entry name" value="TRANSCRIPTIONAL DUAL REGULATOR HCAR-RELATED"/>
    <property type="match status" value="1"/>
</dbReference>
<dbReference type="PANTHER" id="PTHR30346:SF28">
    <property type="entry name" value="HTH-TYPE TRANSCRIPTIONAL REGULATOR CYNR"/>
    <property type="match status" value="1"/>
</dbReference>
<dbReference type="InterPro" id="IPR036388">
    <property type="entry name" value="WH-like_DNA-bd_sf"/>
</dbReference>
<dbReference type="CDD" id="cd08414">
    <property type="entry name" value="PBP2_LTTR_aromatics_like"/>
    <property type="match status" value="1"/>
</dbReference>
<dbReference type="InterPro" id="IPR005119">
    <property type="entry name" value="LysR_subst-bd"/>
</dbReference>
<gene>
    <name evidence="6" type="primary">benM_3</name>
    <name evidence="6" type="ORF">SAMEA3906487_01094</name>
</gene>
<feature type="domain" description="HTH lysR-type" evidence="5">
    <location>
        <begin position="1"/>
        <end position="32"/>
    </location>
</feature>
<keyword evidence="7" id="KW-1185">Reference proteome</keyword>
<dbReference type="PATRIC" id="fig|123899.6.peg.1073"/>
<proteinExistence type="inferred from homology"/>
<dbReference type="STRING" id="123899.SAMEA3906487_01094"/>
<dbReference type="GO" id="GO:0032993">
    <property type="term" value="C:protein-DNA complex"/>
    <property type="evidence" value="ECO:0007669"/>
    <property type="project" value="TreeGrafter"/>
</dbReference>
<evidence type="ECO:0000313" key="7">
    <source>
        <dbReference type="Proteomes" id="UP000076825"/>
    </source>
</evidence>
<dbReference type="GO" id="GO:0003700">
    <property type="term" value="F:DNA-binding transcription factor activity"/>
    <property type="evidence" value="ECO:0007669"/>
    <property type="project" value="InterPro"/>
</dbReference>
<dbReference type="Pfam" id="PF00126">
    <property type="entry name" value="HTH_1"/>
    <property type="match status" value="1"/>
</dbReference>
<reference evidence="6 7" key="1">
    <citation type="submission" date="2016-04" db="EMBL/GenBank/DDBJ databases">
        <authorList>
            <consortium name="Pathogen Informatics"/>
        </authorList>
    </citation>
    <scope>NUCLEOTIDE SEQUENCE [LARGE SCALE GENOMIC DNA]</scope>
    <source>
        <strain evidence="6 7">H044680328</strain>
    </source>
</reference>
<accession>A0A157SD00</accession>
<dbReference type="Gene3D" id="1.10.10.10">
    <property type="entry name" value="Winged helix-like DNA-binding domain superfamily/Winged helix DNA-binding domain"/>
    <property type="match status" value="1"/>
</dbReference>
<dbReference type="InterPro" id="IPR036390">
    <property type="entry name" value="WH_DNA-bd_sf"/>
</dbReference>
<evidence type="ECO:0000313" key="6">
    <source>
        <dbReference type="EMBL" id="SAI68113.1"/>
    </source>
</evidence>
<name>A0A157SD00_9BORD</name>
<comment type="similarity">
    <text evidence="1">Belongs to the LysR transcriptional regulatory family.</text>
</comment>
<evidence type="ECO:0000256" key="2">
    <source>
        <dbReference type="ARBA" id="ARBA00023015"/>
    </source>
</evidence>
<evidence type="ECO:0000256" key="4">
    <source>
        <dbReference type="ARBA" id="ARBA00023163"/>
    </source>
</evidence>
<dbReference type="Proteomes" id="UP000076825">
    <property type="component" value="Chromosome 1"/>
</dbReference>
<keyword evidence="2" id="KW-0805">Transcription regulation</keyword>
<dbReference type="SUPFAM" id="SSF46785">
    <property type="entry name" value="Winged helix' DNA-binding domain"/>
    <property type="match status" value="1"/>
</dbReference>
<dbReference type="AlphaFoldDB" id="A0A157SD00"/>
<dbReference type="Pfam" id="PF03466">
    <property type="entry name" value="LysR_substrate"/>
    <property type="match status" value="1"/>
</dbReference>
<protein>
    <submittedName>
        <fullName evidence="6">LysR family transcriptional regulator</fullName>
    </submittedName>
</protein>
<dbReference type="Gene3D" id="3.40.190.10">
    <property type="entry name" value="Periplasmic binding protein-like II"/>
    <property type="match status" value="2"/>
</dbReference>
<organism evidence="6 7">
    <name type="scientific">Bordetella trematum</name>
    <dbReference type="NCBI Taxonomy" id="123899"/>
    <lineage>
        <taxon>Bacteria</taxon>
        <taxon>Pseudomonadati</taxon>
        <taxon>Pseudomonadota</taxon>
        <taxon>Betaproteobacteria</taxon>
        <taxon>Burkholderiales</taxon>
        <taxon>Alcaligenaceae</taxon>
        <taxon>Bordetella</taxon>
    </lineage>
</organism>
<evidence type="ECO:0000256" key="3">
    <source>
        <dbReference type="ARBA" id="ARBA00023125"/>
    </source>
</evidence>
<dbReference type="EMBL" id="LT546645">
    <property type="protein sequence ID" value="SAI68113.1"/>
    <property type="molecule type" value="Genomic_DNA"/>
</dbReference>
<dbReference type="eggNOG" id="COG0583">
    <property type="taxonomic scope" value="Bacteria"/>
</dbReference>